<dbReference type="EMBL" id="MFKM01000033">
    <property type="protein sequence ID" value="OGG42882.1"/>
    <property type="molecule type" value="Genomic_DNA"/>
</dbReference>
<protein>
    <recommendedName>
        <fullName evidence="1">SGNH hydrolase-type esterase domain-containing protein</fullName>
    </recommendedName>
</protein>
<reference evidence="2 3" key="1">
    <citation type="journal article" date="2016" name="Nat. Commun.">
        <title>Thousands of microbial genomes shed light on interconnected biogeochemical processes in an aquifer system.</title>
        <authorList>
            <person name="Anantharaman K."/>
            <person name="Brown C.T."/>
            <person name="Hug L.A."/>
            <person name="Sharon I."/>
            <person name="Castelle C.J."/>
            <person name="Probst A.J."/>
            <person name="Thomas B.C."/>
            <person name="Singh A."/>
            <person name="Wilkins M.J."/>
            <person name="Karaoz U."/>
            <person name="Brodie E.L."/>
            <person name="Williams K.H."/>
            <person name="Hubbard S.S."/>
            <person name="Banfield J.F."/>
        </authorList>
    </citation>
    <scope>NUCLEOTIDE SEQUENCE [LARGE SCALE GENOMIC DNA]</scope>
</reference>
<gene>
    <name evidence="2" type="ORF">A3G50_00630</name>
</gene>
<dbReference type="GO" id="GO:0004622">
    <property type="term" value="F:phosphatidylcholine lysophospholipase activity"/>
    <property type="evidence" value="ECO:0007669"/>
    <property type="project" value="TreeGrafter"/>
</dbReference>
<feature type="domain" description="SGNH hydrolase-type esterase" evidence="1">
    <location>
        <begin position="6"/>
        <end position="195"/>
    </location>
</feature>
<dbReference type="InterPro" id="IPR036514">
    <property type="entry name" value="SGNH_hydro_sf"/>
</dbReference>
<dbReference type="InterPro" id="IPR013830">
    <property type="entry name" value="SGNH_hydro"/>
</dbReference>
<accession>A0A1F6C1H6</accession>
<name>A0A1F6C1H6_9BACT</name>
<evidence type="ECO:0000313" key="3">
    <source>
        <dbReference type="Proteomes" id="UP000176633"/>
    </source>
</evidence>
<proteinExistence type="predicted"/>
<dbReference type="STRING" id="1798473.A3G50_00630"/>
<dbReference type="Gene3D" id="3.40.50.1110">
    <property type="entry name" value="SGNH hydrolase"/>
    <property type="match status" value="1"/>
</dbReference>
<dbReference type="Proteomes" id="UP000176633">
    <property type="component" value="Unassembled WGS sequence"/>
</dbReference>
<dbReference type="Pfam" id="PF13472">
    <property type="entry name" value="Lipase_GDSL_2"/>
    <property type="match status" value="1"/>
</dbReference>
<dbReference type="InterPro" id="IPR051532">
    <property type="entry name" value="Ester_Hydrolysis_Enzymes"/>
</dbReference>
<dbReference type="SUPFAM" id="SSF52266">
    <property type="entry name" value="SGNH hydrolase"/>
    <property type="match status" value="1"/>
</dbReference>
<sequence length="211" mass="24665">MAQILVFGDSIAYGAWDKEGGWVSRLRKFIDEKNLTDPDFECLIYNLGVSGDTTEDLLERFEFELEQRLDEEMETILIFSIGVNDSQFVKSKYSIKIPQEKFRANLEELITAAKKYSSKIIFVGLWPVNEEKTNPVSWDEDKFYKNDSIRNYSNVIKTICEKNQVHFIDLFGLLLKEDYKKLLEDGLHPNSQGHQKFFEIIRDFLAENKIV</sequence>
<evidence type="ECO:0000313" key="2">
    <source>
        <dbReference type="EMBL" id="OGG42882.1"/>
    </source>
</evidence>
<dbReference type="AlphaFoldDB" id="A0A1F6C1H6"/>
<organism evidence="2 3">
    <name type="scientific">Candidatus Jorgensenbacteria bacterium RIFCSPLOWO2_12_FULL_42_11</name>
    <dbReference type="NCBI Taxonomy" id="1798473"/>
    <lineage>
        <taxon>Bacteria</taxon>
        <taxon>Candidatus Joergenseniibacteriota</taxon>
    </lineage>
</organism>
<comment type="caution">
    <text evidence="2">The sequence shown here is derived from an EMBL/GenBank/DDBJ whole genome shotgun (WGS) entry which is preliminary data.</text>
</comment>
<dbReference type="PANTHER" id="PTHR30383">
    <property type="entry name" value="THIOESTERASE 1/PROTEASE 1/LYSOPHOSPHOLIPASE L1"/>
    <property type="match status" value="1"/>
</dbReference>
<evidence type="ECO:0000259" key="1">
    <source>
        <dbReference type="Pfam" id="PF13472"/>
    </source>
</evidence>
<dbReference type="PANTHER" id="PTHR30383:SF5">
    <property type="entry name" value="SGNH HYDROLASE-TYPE ESTERASE DOMAIN-CONTAINING PROTEIN"/>
    <property type="match status" value="1"/>
</dbReference>